<protein>
    <submittedName>
        <fullName evidence="2">Uncharacterized protein</fullName>
    </submittedName>
</protein>
<evidence type="ECO:0000256" key="1">
    <source>
        <dbReference type="SAM" id="Phobius"/>
    </source>
</evidence>
<gene>
    <name evidence="2" type="ORF">GCM10011396_04270</name>
</gene>
<keyword evidence="1" id="KW-0472">Membrane</keyword>
<evidence type="ECO:0000313" key="2">
    <source>
        <dbReference type="EMBL" id="GGC60523.1"/>
    </source>
</evidence>
<reference evidence="2" key="1">
    <citation type="journal article" date="2014" name="Int. J. Syst. Evol. Microbiol.">
        <title>Complete genome sequence of Corynebacterium casei LMG S-19264T (=DSM 44701T), isolated from a smear-ripened cheese.</title>
        <authorList>
            <consortium name="US DOE Joint Genome Institute (JGI-PGF)"/>
            <person name="Walter F."/>
            <person name="Albersmeier A."/>
            <person name="Kalinowski J."/>
            <person name="Ruckert C."/>
        </authorList>
    </citation>
    <scope>NUCLEOTIDE SEQUENCE</scope>
    <source>
        <strain evidence="2">CGMCC 1.10998</strain>
    </source>
</reference>
<reference evidence="2" key="2">
    <citation type="submission" date="2020-09" db="EMBL/GenBank/DDBJ databases">
        <authorList>
            <person name="Sun Q."/>
            <person name="Zhou Y."/>
        </authorList>
    </citation>
    <scope>NUCLEOTIDE SEQUENCE</scope>
    <source>
        <strain evidence="2">CGMCC 1.10998</strain>
    </source>
</reference>
<dbReference type="AlphaFoldDB" id="A0A916U4Z7"/>
<dbReference type="RefSeq" id="WP_188564336.1">
    <property type="nucleotide sequence ID" value="NZ_BMED01000001.1"/>
</dbReference>
<proteinExistence type="predicted"/>
<accession>A0A916U4Z7</accession>
<evidence type="ECO:0000313" key="3">
    <source>
        <dbReference type="Proteomes" id="UP000637423"/>
    </source>
</evidence>
<dbReference type="EMBL" id="BMED01000001">
    <property type="protein sequence ID" value="GGC60523.1"/>
    <property type="molecule type" value="Genomic_DNA"/>
</dbReference>
<comment type="caution">
    <text evidence="2">The sequence shown here is derived from an EMBL/GenBank/DDBJ whole genome shotgun (WGS) entry which is preliminary data.</text>
</comment>
<name>A0A916U4Z7_9BURK</name>
<organism evidence="2 3">
    <name type="scientific">Undibacterium terreum</name>
    <dbReference type="NCBI Taxonomy" id="1224302"/>
    <lineage>
        <taxon>Bacteria</taxon>
        <taxon>Pseudomonadati</taxon>
        <taxon>Pseudomonadota</taxon>
        <taxon>Betaproteobacteria</taxon>
        <taxon>Burkholderiales</taxon>
        <taxon>Oxalobacteraceae</taxon>
        <taxon>Undibacterium</taxon>
    </lineage>
</organism>
<keyword evidence="1" id="KW-1133">Transmembrane helix</keyword>
<keyword evidence="1" id="KW-0812">Transmembrane</keyword>
<sequence length="77" mass="8133">MSCCVAGLALVGGRCLGVHMPRRLLLAFMVLEIIGAGAMAYAHREHIAEVGHYIWRQLGVAGSTGSAAFESTICSSR</sequence>
<keyword evidence="3" id="KW-1185">Reference proteome</keyword>
<feature type="transmembrane region" description="Helical" evidence="1">
    <location>
        <begin position="25"/>
        <end position="42"/>
    </location>
</feature>
<dbReference type="Proteomes" id="UP000637423">
    <property type="component" value="Unassembled WGS sequence"/>
</dbReference>